<comment type="similarity">
    <text evidence="2 7">Belongs to the Tic20 family.</text>
</comment>
<proteinExistence type="inferred from homology"/>
<evidence type="ECO:0000256" key="2">
    <source>
        <dbReference type="ARBA" id="ARBA00009596"/>
    </source>
</evidence>
<dbReference type="InterPro" id="IPR005691">
    <property type="entry name" value="Tic20"/>
</dbReference>
<evidence type="ECO:0000256" key="5">
    <source>
        <dbReference type="ARBA" id="ARBA00022989"/>
    </source>
</evidence>
<name>A0AAD4RWJ6_9MAGN</name>
<keyword evidence="3 7" id="KW-0812">Transmembrane</keyword>
<feature type="transmembrane region" description="Helical" evidence="7">
    <location>
        <begin position="105"/>
        <end position="127"/>
    </location>
</feature>
<organism evidence="9 10">
    <name type="scientific">Papaver atlanticum</name>
    <dbReference type="NCBI Taxonomy" id="357466"/>
    <lineage>
        <taxon>Eukaryota</taxon>
        <taxon>Viridiplantae</taxon>
        <taxon>Streptophyta</taxon>
        <taxon>Embryophyta</taxon>
        <taxon>Tracheophyta</taxon>
        <taxon>Spermatophyta</taxon>
        <taxon>Magnoliopsida</taxon>
        <taxon>Ranunculales</taxon>
        <taxon>Papaveraceae</taxon>
        <taxon>Papaveroideae</taxon>
        <taxon>Papaver</taxon>
    </lineage>
</organism>
<dbReference type="GO" id="GO:0009706">
    <property type="term" value="C:chloroplast inner membrane"/>
    <property type="evidence" value="ECO:0007669"/>
    <property type="project" value="UniProtKB-SubCell"/>
</dbReference>
<keyword evidence="7" id="KW-0150">Chloroplast</keyword>
<dbReference type="Pfam" id="PF16166">
    <property type="entry name" value="TIC20"/>
    <property type="match status" value="1"/>
</dbReference>
<dbReference type="Proteomes" id="UP001202328">
    <property type="component" value="Unassembled WGS sequence"/>
</dbReference>
<dbReference type="EMBL" id="JAJJMB010017633">
    <property type="protein sequence ID" value="KAI3837002.1"/>
    <property type="molecule type" value="Genomic_DNA"/>
</dbReference>
<feature type="transmembrane region" description="Helical" evidence="7">
    <location>
        <begin position="183"/>
        <end position="201"/>
    </location>
</feature>
<keyword evidence="5 7" id="KW-1133">Transmembrane helix</keyword>
<feature type="transmembrane region" description="Helical" evidence="7">
    <location>
        <begin position="221"/>
        <end position="239"/>
    </location>
</feature>
<evidence type="ECO:0000256" key="6">
    <source>
        <dbReference type="ARBA" id="ARBA00023136"/>
    </source>
</evidence>
<keyword evidence="10" id="KW-1185">Reference proteome</keyword>
<evidence type="ECO:0000256" key="3">
    <source>
        <dbReference type="ARBA" id="ARBA00022692"/>
    </source>
</evidence>
<keyword evidence="7" id="KW-0934">Plastid</keyword>
<feature type="region of interest" description="Disordered" evidence="8">
    <location>
        <begin position="1"/>
        <end position="61"/>
    </location>
</feature>
<reference evidence="9" key="1">
    <citation type="submission" date="2022-04" db="EMBL/GenBank/DDBJ databases">
        <title>A functionally conserved STORR gene fusion in Papaver species that diverged 16.8 million years ago.</title>
        <authorList>
            <person name="Catania T."/>
        </authorList>
    </citation>
    <scope>NUCLEOTIDE SEQUENCE</scope>
    <source>
        <strain evidence="9">S-188037</strain>
    </source>
</reference>
<gene>
    <name evidence="9" type="ORF">MKW98_005335</name>
</gene>
<comment type="function">
    <text evidence="7">Involved in protein precursor import into chloroplasts.</text>
</comment>
<keyword evidence="6 7" id="KW-0472">Membrane</keyword>
<evidence type="ECO:0000256" key="7">
    <source>
        <dbReference type="RuleBase" id="RU367003"/>
    </source>
</evidence>
<evidence type="ECO:0000256" key="1">
    <source>
        <dbReference type="ARBA" id="ARBA00004478"/>
    </source>
</evidence>
<comment type="subcellular location">
    <subcellularLocation>
        <location evidence="1">Plastid</location>
        <location evidence="1">Chloroplast inner membrane</location>
        <topology evidence="1">Multi-pass membrane protein</topology>
    </subcellularLocation>
    <subcellularLocation>
        <location evidence="7">Plastid</location>
        <location evidence="7">Chloroplast membrane</location>
        <topology evidence="7">Multi-pass membrane protein</topology>
    </subcellularLocation>
</comment>
<protein>
    <recommendedName>
        <fullName evidence="7">Protein TIC 20</fullName>
    </recommendedName>
</protein>
<dbReference type="PANTHER" id="PTHR33510">
    <property type="entry name" value="PROTEIN TIC 20-II, CHLOROPLASTIC"/>
    <property type="match status" value="1"/>
</dbReference>
<sequence>MASSSINLLRLPSIKPSPHNYRQPFRKPFSSNSSPHLNLRSSSKTTLRASSSISNPNSLITQQQKPQFLSFNPLGKLNNKKKETICMASSSSPSSSGTISARDRLVSALVYLIPFLNGLNYGTYLFAKYPLLELAFDPIVPLLSFYKSIPSVGLFAFLTLYIGIVRDRNFSRFVRFNSLQAMVMDFMLVVPSLARTILVNADPFAEEIGLKFQLLKVSHDVTFIVIVLAFLYAFSRCVLGRIPEFPGITNAVEWQIFAVDRQL</sequence>
<feature type="transmembrane region" description="Helical" evidence="7">
    <location>
        <begin position="139"/>
        <end position="162"/>
    </location>
</feature>
<accession>A0AAD4RWJ6</accession>
<dbReference type="AlphaFoldDB" id="A0AAD4RWJ6"/>
<evidence type="ECO:0000313" key="9">
    <source>
        <dbReference type="EMBL" id="KAI3837002.1"/>
    </source>
</evidence>
<comment type="caution">
    <text evidence="9">The sequence shown here is derived from an EMBL/GenBank/DDBJ whole genome shotgun (WGS) entry which is preliminary data.</text>
</comment>
<evidence type="ECO:0000313" key="10">
    <source>
        <dbReference type="Proteomes" id="UP001202328"/>
    </source>
</evidence>
<evidence type="ECO:0000256" key="8">
    <source>
        <dbReference type="SAM" id="MobiDB-lite"/>
    </source>
</evidence>
<dbReference type="PANTHER" id="PTHR33510:SF5">
    <property type="entry name" value="PROTEIN TIC 20-II, CHLOROPLASTIC"/>
    <property type="match status" value="1"/>
</dbReference>
<evidence type="ECO:0000256" key="4">
    <source>
        <dbReference type="ARBA" id="ARBA00022780"/>
    </source>
</evidence>
<keyword evidence="4" id="KW-1001">Plastid inner membrane</keyword>
<feature type="compositionally biased region" description="Low complexity" evidence="8">
    <location>
        <begin position="39"/>
        <end position="54"/>
    </location>
</feature>